<comment type="caution">
    <text evidence="2">The sequence shown here is derived from an EMBL/GenBank/DDBJ whole genome shotgun (WGS) entry which is preliminary data.</text>
</comment>
<evidence type="ECO:0000256" key="1">
    <source>
        <dbReference type="SAM" id="Coils"/>
    </source>
</evidence>
<dbReference type="OrthoDB" id="326822at2759"/>
<dbReference type="Proteomes" id="UP000187209">
    <property type="component" value="Unassembled WGS sequence"/>
</dbReference>
<keyword evidence="1" id="KW-0175">Coiled coil</keyword>
<gene>
    <name evidence="2" type="ORF">SteCoe_7519</name>
</gene>
<proteinExistence type="predicted"/>
<evidence type="ECO:0000313" key="2">
    <source>
        <dbReference type="EMBL" id="OMJ90221.1"/>
    </source>
</evidence>
<sequence length="588" mass="67477">MGCCITKEEEKANTEAEGGINLISRDVMIDEKSPSHKEDTYDSVVCFLEDFEKTIDGDQYLTMKILECLSLICSRDSEAVKKISSRVTELVSLKTNSKLVKYFDLRIEETEIEKKCVKTIEENCKALQSIVGIKYTEIDERIDSLNSIIGHKNIYCEERDSLKMAFSQINKVQKPELGSLINDLKDLLGIEKSLGAIERSLPKLNEDSLWLMRLKDLELSLGTFVKSSLNTLKNIEHIFGNCQNTEKVDVISLQNFEINTDTYTTLVESLKSWISNLHELEILKDSSITSNNIIQQLRNLDEKLSIYFFNAEGRKQSASDKFRRMSRKSTGLGMFIHEVLKHIDTTNKTLEETANQLCHKVNLFIKTAETQDNIITDMTDKLSDFDKKIDEIELKFSDYIENLSKELQKSTPIDEIDIRDNIDEIKKKIMAKEGLDMIERLELLSMKIDFACEFVNIFKDIKELIAKDHVKGKNEILEKNNELSGKLALCENDKKNLKASIENLRLSYEKSCEITEKMTKGYAEKDMELASLKGSFSALTKNYDEVLQDKSREEEELENLTVQLRECKKALRAKESELNELKASVEQN</sequence>
<reference evidence="2 3" key="1">
    <citation type="submission" date="2016-11" db="EMBL/GenBank/DDBJ databases">
        <title>The macronuclear genome of Stentor coeruleus: a giant cell with tiny introns.</title>
        <authorList>
            <person name="Slabodnick M."/>
            <person name="Ruby J.G."/>
            <person name="Reiff S.B."/>
            <person name="Swart E.C."/>
            <person name="Gosai S."/>
            <person name="Prabakaran S."/>
            <person name="Witkowska E."/>
            <person name="Larue G.E."/>
            <person name="Fisher S."/>
            <person name="Freeman R.M."/>
            <person name="Gunawardena J."/>
            <person name="Chu W."/>
            <person name="Stover N.A."/>
            <person name="Gregory B.D."/>
            <person name="Nowacki M."/>
            <person name="Derisi J."/>
            <person name="Roy S.W."/>
            <person name="Marshall W.F."/>
            <person name="Sood P."/>
        </authorList>
    </citation>
    <scope>NUCLEOTIDE SEQUENCE [LARGE SCALE GENOMIC DNA]</scope>
    <source>
        <strain evidence="2">WM001</strain>
    </source>
</reference>
<protein>
    <submittedName>
        <fullName evidence="2">Uncharacterized protein</fullName>
    </submittedName>
</protein>
<dbReference type="AlphaFoldDB" id="A0A1R2CMK3"/>
<organism evidence="2 3">
    <name type="scientific">Stentor coeruleus</name>
    <dbReference type="NCBI Taxonomy" id="5963"/>
    <lineage>
        <taxon>Eukaryota</taxon>
        <taxon>Sar</taxon>
        <taxon>Alveolata</taxon>
        <taxon>Ciliophora</taxon>
        <taxon>Postciliodesmatophora</taxon>
        <taxon>Heterotrichea</taxon>
        <taxon>Heterotrichida</taxon>
        <taxon>Stentoridae</taxon>
        <taxon>Stentor</taxon>
    </lineage>
</organism>
<name>A0A1R2CMK3_9CILI</name>
<feature type="coiled-coil region" evidence="1">
    <location>
        <begin position="480"/>
        <end position="507"/>
    </location>
</feature>
<dbReference type="EMBL" id="MPUH01000108">
    <property type="protein sequence ID" value="OMJ90221.1"/>
    <property type="molecule type" value="Genomic_DNA"/>
</dbReference>
<accession>A0A1R2CMK3</accession>
<keyword evidence="3" id="KW-1185">Reference proteome</keyword>
<evidence type="ECO:0000313" key="3">
    <source>
        <dbReference type="Proteomes" id="UP000187209"/>
    </source>
</evidence>
<feature type="coiled-coil region" evidence="1">
    <location>
        <begin position="536"/>
        <end position="588"/>
    </location>
</feature>